<evidence type="ECO:0000259" key="8">
    <source>
        <dbReference type="PROSITE" id="PS50160"/>
    </source>
</evidence>
<dbReference type="AlphaFoldDB" id="A0A410H4C7"/>
<dbReference type="GO" id="GO:0003910">
    <property type="term" value="F:DNA ligase (ATP) activity"/>
    <property type="evidence" value="ECO:0007669"/>
    <property type="project" value="UniProtKB-EC"/>
</dbReference>
<feature type="chain" id="PRO_5019256753" evidence="7">
    <location>
        <begin position="21"/>
        <end position="286"/>
    </location>
</feature>
<name>A0A410H4C7_9GAMM</name>
<keyword evidence="7" id="KW-0732">Signal</keyword>
<keyword evidence="3" id="KW-0235">DNA replication</keyword>
<feature type="domain" description="ATP-dependent DNA ligase family profile" evidence="8">
    <location>
        <begin position="133"/>
        <end position="202"/>
    </location>
</feature>
<gene>
    <name evidence="9" type="ORF">EPV75_08880</name>
</gene>
<evidence type="ECO:0000313" key="9">
    <source>
        <dbReference type="EMBL" id="QAB15774.1"/>
    </source>
</evidence>
<dbReference type="Gene3D" id="3.30.470.30">
    <property type="entry name" value="DNA ligase/mRNA capping enzyme"/>
    <property type="match status" value="1"/>
</dbReference>
<dbReference type="NCBIfam" id="NF006592">
    <property type="entry name" value="PRK09125.1"/>
    <property type="match status" value="1"/>
</dbReference>
<dbReference type="InterPro" id="IPR029319">
    <property type="entry name" value="DNA_ligase_OB"/>
</dbReference>
<dbReference type="RefSeq" id="WP_128385139.1">
    <property type="nucleotide sequence ID" value="NZ_CP035033.1"/>
</dbReference>
<evidence type="ECO:0000256" key="7">
    <source>
        <dbReference type="SAM" id="SignalP"/>
    </source>
</evidence>
<proteinExistence type="predicted"/>
<protein>
    <submittedName>
        <fullName evidence="9">DNA ligase</fullName>
    </submittedName>
</protein>
<evidence type="ECO:0000256" key="5">
    <source>
        <dbReference type="ARBA" id="ARBA00023204"/>
    </source>
</evidence>
<keyword evidence="10" id="KW-1185">Reference proteome</keyword>
<dbReference type="SUPFAM" id="SSF50249">
    <property type="entry name" value="Nucleic acid-binding proteins"/>
    <property type="match status" value="1"/>
</dbReference>
<dbReference type="PANTHER" id="PTHR47810">
    <property type="entry name" value="DNA LIGASE"/>
    <property type="match status" value="1"/>
</dbReference>
<dbReference type="Pfam" id="PF01068">
    <property type="entry name" value="DNA_ligase_A_M"/>
    <property type="match status" value="1"/>
</dbReference>
<dbReference type="PANTHER" id="PTHR47810:SF1">
    <property type="entry name" value="DNA LIGASE B"/>
    <property type="match status" value="1"/>
</dbReference>
<dbReference type="PROSITE" id="PS50160">
    <property type="entry name" value="DNA_LIGASE_A3"/>
    <property type="match status" value="1"/>
</dbReference>
<reference evidence="9 10" key="1">
    <citation type="journal article" date="2018" name="Environ. Microbiol.">
        <title>Genomes of ubiquitous marine and hypersaline Hydrogenovibrio, Thiomicrorhabdus and Thiomicrospira spp. encode a diversity of mechanisms to sustain chemolithoautotrophy in heterogeneous environments.</title>
        <authorList>
            <person name="Scott K.M."/>
            <person name="Williams J."/>
            <person name="Porter C.M.B."/>
            <person name="Russel S."/>
            <person name="Harmer T.L."/>
            <person name="Paul J.H."/>
            <person name="Antonen K.M."/>
            <person name="Bridges M.K."/>
            <person name="Camper G.J."/>
            <person name="Campla C.K."/>
            <person name="Casella L.G."/>
            <person name="Chase E."/>
            <person name="Conrad J.W."/>
            <person name="Cruz M.C."/>
            <person name="Dunlap D.S."/>
            <person name="Duran L."/>
            <person name="Fahsbender E.M."/>
            <person name="Goldsmith D.B."/>
            <person name="Keeley R.F."/>
            <person name="Kondoff M.R."/>
            <person name="Kussy B.I."/>
            <person name="Lane M.K."/>
            <person name="Lawler S."/>
            <person name="Leigh B.A."/>
            <person name="Lewis C."/>
            <person name="Lostal L.M."/>
            <person name="Marking D."/>
            <person name="Mancera P.A."/>
            <person name="McClenthan E.C."/>
            <person name="McIntyre E.A."/>
            <person name="Mine J.A."/>
            <person name="Modi S."/>
            <person name="Moore B.D."/>
            <person name="Morgan W.A."/>
            <person name="Nelson K.M."/>
            <person name="Nguyen K.N."/>
            <person name="Ogburn N."/>
            <person name="Parrino D.G."/>
            <person name="Pedapudi A.D."/>
            <person name="Pelham R.P."/>
            <person name="Preece A.M."/>
            <person name="Rampersad E.A."/>
            <person name="Richardson J.C."/>
            <person name="Rodgers C.M."/>
            <person name="Schaffer B.L."/>
            <person name="Sheridan N.E."/>
            <person name="Solone M.R."/>
            <person name="Staley Z.R."/>
            <person name="Tabuchi M."/>
            <person name="Waide R.J."/>
            <person name="Wanjugi P.W."/>
            <person name="Young S."/>
            <person name="Clum A."/>
            <person name="Daum C."/>
            <person name="Huntemann M."/>
            <person name="Ivanova N."/>
            <person name="Kyrpides N."/>
            <person name="Mikhailova N."/>
            <person name="Palaniappan K."/>
            <person name="Pillay M."/>
            <person name="Reddy T.B.K."/>
            <person name="Shapiro N."/>
            <person name="Stamatis D."/>
            <person name="Varghese N."/>
            <person name="Woyke T."/>
            <person name="Boden R."/>
            <person name="Freyermuth S.K."/>
            <person name="Kerfeld C.A."/>
        </authorList>
    </citation>
    <scope>NUCLEOTIDE SEQUENCE [LARGE SCALE GENOMIC DNA]</scope>
    <source>
        <strain evidence="9 10">JR-2</strain>
    </source>
</reference>
<dbReference type="Gene3D" id="2.40.50.140">
    <property type="entry name" value="Nucleic acid-binding proteins"/>
    <property type="match status" value="1"/>
</dbReference>
<dbReference type="SUPFAM" id="SSF56091">
    <property type="entry name" value="DNA ligase/mRNA capping enzyme, catalytic domain"/>
    <property type="match status" value="1"/>
</dbReference>
<comment type="cofactor">
    <cofactor evidence="1">
        <name>a divalent metal cation</name>
        <dbReference type="ChEBI" id="CHEBI:60240"/>
    </cofactor>
</comment>
<dbReference type="GO" id="GO:0006310">
    <property type="term" value="P:DNA recombination"/>
    <property type="evidence" value="ECO:0007669"/>
    <property type="project" value="InterPro"/>
</dbReference>
<evidence type="ECO:0000256" key="3">
    <source>
        <dbReference type="ARBA" id="ARBA00022705"/>
    </source>
</evidence>
<comment type="catalytic activity">
    <reaction evidence="6">
        <text>ATP + (deoxyribonucleotide)n-3'-hydroxyl + 5'-phospho-(deoxyribonucleotide)m = (deoxyribonucleotide)n+m + AMP + diphosphate.</text>
        <dbReference type="EC" id="6.5.1.1"/>
    </reaction>
</comment>
<dbReference type="KEGG" id="htr:EPV75_08880"/>
<dbReference type="EMBL" id="CP035033">
    <property type="protein sequence ID" value="QAB15774.1"/>
    <property type="molecule type" value="Genomic_DNA"/>
</dbReference>
<feature type="signal peptide" evidence="7">
    <location>
        <begin position="1"/>
        <end position="20"/>
    </location>
</feature>
<dbReference type="CDD" id="cd07896">
    <property type="entry name" value="Adenylation_kDNA_ligase_like"/>
    <property type="match status" value="1"/>
</dbReference>
<keyword evidence="2 9" id="KW-0436">Ligase</keyword>
<evidence type="ECO:0000256" key="4">
    <source>
        <dbReference type="ARBA" id="ARBA00022763"/>
    </source>
</evidence>
<organism evidence="9 10">
    <name type="scientific">Hydrogenovibrio thermophilus</name>
    <dbReference type="NCBI Taxonomy" id="265883"/>
    <lineage>
        <taxon>Bacteria</taxon>
        <taxon>Pseudomonadati</taxon>
        <taxon>Pseudomonadota</taxon>
        <taxon>Gammaproteobacteria</taxon>
        <taxon>Thiotrichales</taxon>
        <taxon>Piscirickettsiaceae</taxon>
        <taxon>Hydrogenovibrio</taxon>
    </lineage>
</organism>
<dbReference type="GO" id="GO:0006281">
    <property type="term" value="P:DNA repair"/>
    <property type="evidence" value="ECO:0007669"/>
    <property type="project" value="UniProtKB-KW"/>
</dbReference>
<evidence type="ECO:0000256" key="2">
    <source>
        <dbReference type="ARBA" id="ARBA00022598"/>
    </source>
</evidence>
<dbReference type="GO" id="GO:0006260">
    <property type="term" value="P:DNA replication"/>
    <property type="evidence" value="ECO:0007669"/>
    <property type="project" value="UniProtKB-KW"/>
</dbReference>
<dbReference type="Pfam" id="PF14743">
    <property type="entry name" value="DNA_ligase_OB_2"/>
    <property type="match status" value="1"/>
</dbReference>
<dbReference type="Proteomes" id="UP000285478">
    <property type="component" value="Chromosome"/>
</dbReference>
<dbReference type="GO" id="GO:0005524">
    <property type="term" value="F:ATP binding"/>
    <property type="evidence" value="ECO:0007669"/>
    <property type="project" value="InterPro"/>
</dbReference>
<evidence type="ECO:0000256" key="6">
    <source>
        <dbReference type="ARBA" id="ARBA00034003"/>
    </source>
</evidence>
<dbReference type="CDD" id="cd08041">
    <property type="entry name" value="OBF_kDNA_ligase_like"/>
    <property type="match status" value="1"/>
</dbReference>
<keyword evidence="4" id="KW-0227">DNA damage</keyword>
<dbReference type="InterPro" id="IPR012310">
    <property type="entry name" value="DNA_ligase_ATP-dep_cent"/>
</dbReference>
<keyword evidence="5" id="KW-0234">DNA repair</keyword>
<dbReference type="Gene3D" id="3.30.1490.70">
    <property type="match status" value="1"/>
</dbReference>
<evidence type="ECO:0000256" key="1">
    <source>
        <dbReference type="ARBA" id="ARBA00001968"/>
    </source>
</evidence>
<dbReference type="InterPro" id="IPR012340">
    <property type="entry name" value="NA-bd_OB-fold"/>
</dbReference>
<sequence length="286" mass="32502">MNLIVRRLGLLFCLCGGLVAFPTANSEDSPDLFLPKVYEPGKVDVRGWLMSEKLDGVRAYWDGQQLLSRGGQIIHAPAWFLKGFPKFELDGELWTRRQDFENIVSIVRQQEPDNRWNQISYRVFDVPNQSGGLLERLAVLETYLKKQSLPQVKLIPQIPVETTDQVQETLDRLVEKGAEGLILRQASQPYVTGRTQTALKVKTYWDDECRVVGYTPGKGRFDGLVGSLVCDWQGQRIKLGSGLSAAERKNPPTLNTWVTFKYYGLTQKGKPRFPVFLRVRTDQGLQ</sequence>
<accession>A0A410H4C7</accession>
<dbReference type="InterPro" id="IPR050326">
    <property type="entry name" value="NAD_dep_DNA_ligaseB"/>
</dbReference>
<evidence type="ECO:0000313" key="10">
    <source>
        <dbReference type="Proteomes" id="UP000285478"/>
    </source>
</evidence>